<keyword evidence="5 12" id="KW-0732">Signal</keyword>
<evidence type="ECO:0000313" key="15">
    <source>
        <dbReference type="EMBL" id="MFD2871563.1"/>
    </source>
</evidence>
<keyword evidence="8 15" id="KW-0675">Receptor</keyword>
<dbReference type="Proteomes" id="UP001597557">
    <property type="component" value="Unassembled WGS sequence"/>
</dbReference>
<evidence type="ECO:0000259" key="14">
    <source>
        <dbReference type="Pfam" id="PF07715"/>
    </source>
</evidence>
<dbReference type="PROSITE" id="PS52016">
    <property type="entry name" value="TONB_DEPENDENT_REC_3"/>
    <property type="match status" value="1"/>
</dbReference>
<evidence type="ECO:0000256" key="11">
    <source>
        <dbReference type="RuleBase" id="RU003357"/>
    </source>
</evidence>
<evidence type="ECO:0000256" key="2">
    <source>
        <dbReference type="ARBA" id="ARBA00022448"/>
    </source>
</evidence>
<dbReference type="SUPFAM" id="SSF56935">
    <property type="entry name" value="Porins"/>
    <property type="match status" value="1"/>
</dbReference>
<evidence type="ECO:0000256" key="6">
    <source>
        <dbReference type="ARBA" id="ARBA00023077"/>
    </source>
</evidence>
<comment type="subcellular location">
    <subcellularLocation>
        <location evidence="1 10">Cell outer membrane</location>
        <topology evidence="1 10">Multi-pass membrane protein</topology>
    </subcellularLocation>
</comment>
<proteinExistence type="inferred from homology"/>
<evidence type="ECO:0000256" key="9">
    <source>
        <dbReference type="ARBA" id="ARBA00023237"/>
    </source>
</evidence>
<feature type="signal peptide" evidence="12">
    <location>
        <begin position="1"/>
        <end position="33"/>
    </location>
</feature>
<keyword evidence="3 10" id="KW-1134">Transmembrane beta strand</keyword>
<keyword evidence="6 11" id="KW-0798">TonB box</keyword>
<dbReference type="Gene3D" id="2.40.170.20">
    <property type="entry name" value="TonB-dependent receptor, beta-barrel domain"/>
    <property type="match status" value="1"/>
</dbReference>
<dbReference type="InterPro" id="IPR012910">
    <property type="entry name" value="Plug_dom"/>
</dbReference>
<accession>A0ABW5Y8G4</accession>
<keyword evidence="2 10" id="KW-0813">Transport</keyword>
<dbReference type="InterPro" id="IPR039426">
    <property type="entry name" value="TonB-dep_rcpt-like"/>
</dbReference>
<dbReference type="InterPro" id="IPR037066">
    <property type="entry name" value="Plug_dom_sf"/>
</dbReference>
<reference evidence="16" key="1">
    <citation type="journal article" date="2019" name="Int. J. Syst. Evol. Microbiol.">
        <title>The Global Catalogue of Microorganisms (GCM) 10K type strain sequencing project: providing services to taxonomists for standard genome sequencing and annotation.</title>
        <authorList>
            <consortium name="The Broad Institute Genomics Platform"/>
            <consortium name="The Broad Institute Genome Sequencing Center for Infectious Disease"/>
            <person name="Wu L."/>
            <person name="Ma J."/>
        </authorList>
    </citation>
    <scope>NUCLEOTIDE SEQUENCE [LARGE SCALE GENOMIC DNA]</scope>
    <source>
        <strain evidence="16">KCTC 22437</strain>
    </source>
</reference>
<evidence type="ECO:0000256" key="10">
    <source>
        <dbReference type="PROSITE-ProRule" id="PRU01360"/>
    </source>
</evidence>
<gene>
    <name evidence="15" type="ORF">ACFS5N_03715</name>
</gene>
<evidence type="ECO:0000313" key="16">
    <source>
        <dbReference type="Proteomes" id="UP001597557"/>
    </source>
</evidence>
<evidence type="ECO:0000256" key="1">
    <source>
        <dbReference type="ARBA" id="ARBA00004571"/>
    </source>
</evidence>
<evidence type="ECO:0000256" key="8">
    <source>
        <dbReference type="ARBA" id="ARBA00023170"/>
    </source>
</evidence>
<evidence type="ECO:0000256" key="7">
    <source>
        <dbReference type="ARBA" id="ARBA00023136"/>
    </source>
</evidence>
<dbReference type="Gene3D" id="2.170.130.10">
    <property type="entry name" value="TonB-dependent receptor, plug domain"/>
    <property type="match status" value="1"/>
</dbReference>
<evidence type="ECO:0000256" key="4">
    <source>
        <dbReference type="ARBA" id="ARBA00022692"/>
    </source>
</evidence>
<keyword evidence="7 10" id="KW-0472">Membrane</keyword>
<feature type="domain" description="TonB-dependent receptor-like beta-barrel" evidence="13">
    <location>
        <begin position="195"/>
        <end position="652"/>
    </location>
</feature>
<name>A0ABW5Y8G4_9SPHI</name>
<dbReference type="Pfam" id="PF00593">
    <property type="entry name" value="TonB_dep_Rec_b-barrel"/>
    <property type="match status" value="1"/>
</dbReference>
<comment type="similarity">
    <text evidence="10 11">Belongs to the TonB-dependent receptor family.</text>
</comment>
<evidence type="ECO:0000259" key="13">
    <source>
        <dbReference type="Pfam" id="PF00593"/>
    </source>
</evidence>
<evidence type="ECO:0000256" key="12">
    <source>
        <dbReference type="SAM" id="SignalP"/>
    </source>
</evidence>
<organism evidence="15 16">
    <name type="scientific">Mucilaginibacter ximonensis</name>
    <dbReference type="NCBI Taxonomy" id="538021"/>
    <lineage>
        <taxon>Bacteria</taxon>
        <taxon>Pseudomonadati</taxon>
        <taxon>Bacteroidota</taxon>
        <taxon>Sphingobacteriia</taxon>
        <taxon>Sphingobacteriales</taxon>
        <taxon>Sphingobacteriaceae</taxon>
        <taxon>Mucilaginibacter</taxon>
    </lineage>
</organism>
<dbReference type="PANTHER" id="PTHR30069">
    <property type="entry name" value="TONB-DEPENDENT OUTER MEMBRANE RECEPTOR"/>
    <property type="match status" value="1"/>
</dbReference>
<comment type="caution">
    <text evidence="15">The sequence shown here is derived from an EMBL/GenBank/DDBJ whole genome shotgun (WGS) entry which is preliminary data.</text>
</comment>
<dbReference type="InterPro" id="IPR036942">
    <property type="entry name" value="Beta-barrel_TonB_sf"/>
</dbReference>
<dbReference type="InterPro" id="IPR000531">
    <property type="entry name" value="Beta-barrel_TonB"/>
</dbReference>
<feature type="domain" description="TonB-dependent receptor plug" evidence="14">
    <location>
        <begin position="59"/>
        <end position="146"/>
    </location>
</feature>
<keyword evidence="9 10" id="KW-0998">Cell outer membrane</keyword>
<dbReference type="EMBL" id="JBHUPD010000001">
    <property type="protein sequence ID" value="MFD2871563.1"/>
    <property type="molecule type" value="Genomic_DNA"/>
</dbReference>
<keyword evidence="16" id="KW-1185">Reference proteome</keyword>
<keyword evidence="4 10" id="KW-0812">Transmembrane</keyword>
<protein>
    <submittedName>
        <fullName evidence="15">TonB-dependent receptor</fullName>
    </submittedName>
</protein>
<dbReference type="RefSeq" id="WP_377182369.1">
    <property type="nucleotide sequence ID" value="NZ_JBHUPD010000001.1"/>
</dbReference>
<evidence type="ECO:0000256" key="3">
    <source>
        <dbReference type="ARBA" id="ARBA00022452"/>
    </source>
</evidence>
<sequence length="678" mass="75120">MKKVLRFSFRYQHLRAGYFAVLACLAFPISVSAQSDTTKKIKQVNINTNPLPGIPAVGPSQTVTLTDFIHYSAFNVADAVRDLSGVSIKDYGGIGGLKTISVRGLGANHTAVLFDGIQITDAENGQIDLGKLNLNNIQEITLYNGQPPDICQTAKAFTASSVLAIKTIKPLLTGTTPYKITAGVKAGSFGLFQPYLQWQQRLTNNWSFVVNSYLIDANGQYNYRHNDNGVLEAGTRINTQVNTQQLDGALYWANNGANFNLHINYYNSDRGLPGALIDSVPPSTSQHVWNRDLFIQGSYEQKWSGGLRLLLNSKFANNKLHYLDLHLSGTSQVLDQHFTQREYYQSAVLAYKISSNWEVSLPTDLSVNNLVADIPQFSNPTRATLLTALASDFTWGQLLLQGSLLYTNTYESVERKTAFPDKHLLSPTLMATYKPVADQNLQLKAYYKSSFRNPTFNDLYYGYSPNKNLKPESAQQYDAGFSYSKSLGGVFDFLSISSDAYFNHVTNKIVYIPTLYNGSTQNFGKVDIKGLDVGTKTAILPGKGYRLSVSVNYSYQQALNVTGPATDENYLNQLPYIPKNTVALNAGVSKGPIGVYYNLTAISSRYYNNNNINSNGPDGDYMPPYSVGDASVIYKTSFVHFPVVLSAEVNNLFDKSYVVIQSYPMPGRSYRFSFQISI</sequence>
<dbReference type="PANTHER" id="PTHR30069:SF29">
    <property type="entry name" value="HEMOGLOBIN AND HEMOGLOBIN-HAPTOGLOBIN-BINDING PROTEIN 1-RELATED"/>
    <property type="match status" value="1"/>
</dbReference>
<dbReference type="Pfam" id="PF07715">
    <property type="entry name" value="Plug"/>
    <property type="match status" value="1"/>
</dbReference>
<evidence type="ECO:0000256" key="5">
    <source>
        <dbReference type="ARBA" id="ARBA00022729"/>
    </source>
</evidence>
<feature type="chain" id="PRO_5046834101" evidence="12">
    <location>
        <begin position="34"/>
        <end position="678"/>
    </location>
</feature>